<dbReference type="PROSITE" id="PS50075">
    <property type="entry name" value="CARRIER"/>
    <property type="match status" value="1"/>
</dbReference>
<evidence type="ECO:0000259" key="3">
    <source>
        <dbReference type="PROSITE" id="PS50075"/>
    </source>
</evidence>
<dbReference type="GO" id="GO:0031177">
    <property type="term" value="F:phosphopantetheine binding"/>
    <property type="evidence" value="ECO:0007669"/>
    <property type="project" value="InterPro"/>
</dbReference>
<reference evidence="4" key="1">
    <citation type="submission" date="2021-02" db="EMBL/GenBank/DDBJ databases">
        <title>Fulvivirga sp. S481 isolated from sea water.</title>
        <authorList>
            <person name="Bae S.S."/>
            <person name="Baek K."/>
        </authorList>
    </citation>
    <scope>NUCLEOTIDE SEQUENCE</scope>
    <source>
        <strain evidence="4">S481</strain>
    </source>
</reference>
<dbReference type="InterPro" id="IPR020806">
    <property type="entry name" value="PKS_PP-bd"/>
</dbReference>
<dbReference type="Pfam" id="PF00550">
    <property type="entry name" value="PP-binding"/>
    <property type="match status" value="1"/>
</dbReference>
<evidence type="ECO:0000256" key="1">
    <source>
        <dbReference type="ARBA" id="ARBA00022450"/>
    </source>
</evidence>
<evidence type="ECO:0000313" key="4">
    <source>
        <dbReference type="EMBL" id="QSE96217.1"/>
    </source>
</evidence>
<dbReference type="InterPro" id="IPR036736">
    <property type="entry name" value="ACP-like_sf"/>
</dbReference>
<keyword evidence="2" id="KW-0597">Phosphoprotein</keyword>
<dbReference type="RefSeq" id="WP_205720734.1">
    <property type="nucleotide sequence ID" value="NZ_CP070608.1"/>
</dbReference>
<accession>A0A974WFM0</accession>
<sequence length="81" mass="9424">MTSTPLKDFIKEVIANETGIKSSAIKDTQSFFELGIDSITAVYLLELVEKKYEIELTPLYFWDYPTIEKFADKVEQELRIK</sequence>
<evidence type="ECO:0000256" key="2">
    <source>
        <dbReference type="ARBA" id="ARBA00022553"/>
    </source>
</evidence>
<dbReference type="SMART" id="SM00823">
    <property type="entry name" value="PKS_PP"/>
    <property type="match status" value="1"/>
</dbReference>
<protein>
    <submittedName>
        <fullName evidence="4">Acyl carrier protein</fullName>
    </submittedName>
</protein>
<organism evidence="4 5">
    <name type="scientific">Fulvivirga lutea</name>
    <dbReference type="NCBI Taxonomy" id="2810512"/>
    <lineage>
        <taxon>Bacteria</taxon>
        <taxon>Pseudomonadati</taxon>
        <taxon>Bacteroidota</taxon>
        <taxon>Cytophagia</taxon>
        <taxon>Cytophagales</taxon>
        <taxon>Fulvivirgaceae</taxon>
        <taxon>Fulvivirga</taxon>
    </lineage>
</organism>
<dbReference type="InterPro" id="IPR009081">
    <property type="entry name" value="PP-bd_ACP"/>
</dbReference>
<name>A0A974WFM0_9BACT</name>
<dbReference type="AlphaFoldDB" id="A0A974WFM0"/>
<dbReference type="EMBL" id="CP070608">
    <property type="protein sequence ID" value="QSE96217.1"/>
    <property type="molecule type" value="Genomic_DNA"/>
</dbReference>
<feature type="domain" description="Carrier" evidence="3">
    <location>
        <begin position="1"/>
        <end position="78"/>
    </location>
</feature>
<dbReference type="Gene3D" id="1.10.1200.10">
    <property type="entry name" value="ACP-like"/>
    <property type="match status" value="1"/>
</dbReference>
<proteinExistence type="predicted"/>
<dbReference type="KEGG" id="fuv:JR347_11400"/>
<dbReference type="Proteomes" id="UP000662783">
    <property type="component" value="Chromosome"/>
</dbReference>
<keyword evidence="5" id="KW-1185">Reference proteome</keyword>
<dbReference type="SUPFAM" id="SSF47336">
    <property type="entry name" value="ACP-like"/>
    <property type="match status" value="1"/>
</dbReference>
<dbReference type="SMART" id="SM01294">
    <property type="entry name" value="PKS_PP_betabranch"/>
    <property type="match status" value="1"/>
</dbReference>
<evidence type="ECO:0000313" key="5">
    <source>
        <dbReference type="Proteomes" id="UP000662783"/>
    </source>
</evidence>
<keyword evidence="1" id="KW-0596">Phosphopantetheine</keyword>
<gene>
    <name evidence="4" type="ORF">JR347_11400</name>
</gene>